<evidence type="ECO:0000256" key="5">
    <source>
        <dbReference type="ARBA" id="ARBA00023237"/>
    </source>
</evidence>
<evidence type="ECO:0000259" key="6">
    <source>
        <dbReference type="Pfam" id="PF07980"/>
    </source>
</evidence>
<feature type="domain" description="RagB/SusD" evidence="6">
    <location>
        <begin position="392"/>
        <end position="534"/>
    </location>
</feature>
<keyword evidence="8" id="KW-1185">Reference proteome</keyword>
<dbReference type="Pfam" id="PF07980">
    <property type="entry name" value="SusD_RagB"/>
    <property type="match status" value="1"/>
</dbReference>
<evidence type="ECO:0000313" key="7">
    <source>
        <dbReference type="EMBL" id="EHO73065.1"/>
    </source>
</evidence>
<sequence length="539" mass="61131">MVAAGMVAFATSCTDLDVPVKSQYTHYPNSKIAIEAKMAGIYNQLRDMLGRRYYEAMSLSSDEQTAVSYSGGWIDAGAYSHPSLHNFTYEDNTIDWMTVLGEGCVKANEVITSNADDKYKTPARAMRAYFEFIMMDCWGDAPIIDPTVEGIDIRDRQPRADVARYIEKELLDIIPRLSTEVGGENYGKPNKYMAQALLAKLYINWAVYTAASVDQYDAATAVNEKLDACISVCDELINSGKFNLGSMPYRFKFGPNNSALNVEDFIYAMPYDTYTAQGMQYGRANSYKDIKSLNPSYYGMKLSNSGGAYMTMTPEFANLFSLPGDERNNCVIGGQVYVYDPTTLLPTSQLAKDRAGNPLFLTKSITLRYTDAAHTTLDWKNLDVGDDLEGWRQGYRSVKFFVIDDDYKNGRNQSNDLPIFRYADILLTKAEALVRKGTAGATAQALFNQIRAYVHAPLLTHVPTLQDIYEERGREFMNENWRRNDMIRFGHFEDEFFPHYRSNPNANFEKTRRIFPLYYKILNLNPSWKQNPGYPQSKA</sequence>
<dbReference type="PATRIC" id="fig|999422.3.peg.671"/>
<dbReference type="InterPro" id="IPR011990">
    <property type="entry name" value="TPR-like_helical_dom_sf"/>
</dbReference>
<keyword evidence="3" id="KW-0732">Signal</keyword>
<gene>
    <name evidence="7" type="ORF">HMPREF9944_00658</name>
</gene>
<dbReference type="STRING" id="999422.HMPREF9944_00658"/>
<dbReference type="GO" id="GO:0009279">
    <property type="term" value="C:cell outer membrane"/>
    <property type="evidence" value="ECO:0007669"/>
    <property type="project" value="UniProtKB-SubCell"/>
</dbReference>
<reference evidence="7 8" key="1">
    <citation type="submission" date="2011-12" db="EMBL/GenBank/DDBJ databases">
        <title>The Genome Sequence of Prevotella maculosa OT 289.</title>
        <authorList>
            <consortium name="The Broad Institute Genome Sequencing Platform"/>
            <person name="Earl A."/>
            <person name="Ward D."/>
            <person name="Feldgarden M."/>
            <person name="Gevers D."/>
            <person name="Izard J."/>
            <person name="Blanton J.M."/>
            <person name="Mathney J."/>
            <person name="Tanner A.C."/>
            <person name="Dewhirst F.E."/>
            <person name="Young S.K."/>
            <person name="Zeng Q."/>
            <person name="Gargeya S."/>
            <person name="Fitzgerald M."/>
            <person name="Haas B."/>
            <person name="Abouelleil A."/>
            <person name="Alvarado L."/>
            <person name="Arachchi H.M."/>
            <person name="Berlin A."/>
            <person name="Chapman S.B."/>
            <person name="Gearin G."/>
            <person name="Goldberg J."/>
            <person name="Griggs A."/>
            <person name="Gujja S."/>
            <person name="Hansen M."/>
            <person name="Heiman D."/>
            <person name="Howarth C."/>
            <person name="Larimer J."/>
            <person name="Lui A."/>
            <person name="MacDonald P.J.P."/>
            <person name="McCowen C."/>
            <person name="Montmayeur A."/>
            <person name="Murphy C."/>
            <person name="Neiman D."/>
            <person name="Pearson M."/>
            <person name="Priest M."/>
            <person name="Roberts A."/>
            <person name="Saif S."/>
            <person name="Shea T."/>
            <person name="Sisk P."/>
            <person name="Stolte C."/>
            <person name="Sykes S."/>
            <person name="Wortman J."/>
            <person name="Nusbaum C."/>
            <person name="Birren B."/>
        </authorList>
    </citation>
    <scope>NUCLEOTIDE SEQUENCE [LARGE SCALE GENOMIC DNA]</scope>
    <source>
        <strain evidence="7 8">OT 289</strain>
    </source>
</reference>
<dbReference type="Gene3D" id="1.25.40.390">
    <property type="match status" value="1"/>
</dbReference>
<evidence type="ECO:0000256" key="1">
    <source>
        <dbReference type="ARBA" id="ARBA00004442"/>
    </source>
</evidence>
<dbReference type="InterPro" id="IPR012944">
    <property type="entry name" value="SusD_RagB_dom"/>
</dbReference>
<dbReference type="HOGENOM" id="CLU_015553_1_2_10"/>
<dbReference type="EMBL" id="AGEK01000016">
    <property type="protein sequence ID" value="EHO73065.1"/>
    <property type="molecule type" value="Genomic_DNA"/>
</dbReference>
<dbReference type="Proteomes" id="UP000003167">
    <property type="component" value="Unassembled WGS sequence"/>
</dbReference>
<comment type="similarity">
    <text evidence="2">Belongs to the SusD family.</text>
</comment>
<comment type="caution">
    <text evidence="7">The sequence shown here is derived from an EMBL/GenBank/DDBJ whole genome shotgun (WGS) entry which is preliminary data.</text>
</comment>
<evidence type="ECO:0000256" key="4">
    <source>
        <dbReference type="ARBA" id="ARBA00023136"/>
    </source>
</evidence>
<evidence type="ECO:0000313" key="8">
    <source>
        <dbReference type="Proteomes" id="UP000003167"/>
    </source>
</evidence>
<dbReference type="AlphaFoldDB" id="H1HKG4"/>
<proteinExistence type="inferred from homology"/>
<name>H1HKG4_9BACT</name>
<organism evidence="7 8">
    <name type="scientific">Segatella maculosa OT 289</name>
    <dbReference type="NCBI Taxonomy" id="999422"/>
    <lineage>
        <taxon>Bacteria</taxon>
        <taxon>Pseudomonadati</taxon>
        <taxon>Bacteroidota</taxon>
        <taxon>Bacteroidia</taxon>
        <taxon>Bacteroidales</taxon>
        <taxon>Prevotellaceae</taxon>
        <taxon>Segatella</taxon>
    </lineage>
</organism>
<keyword evidence="5" id="KW-0998">Cell outer membrane</keyword>
<protein>
    <recommendedName>
        <fullName evidence="6">RagB/SusD domain-containing protein</fullName>
    </recommendedName>
</protein>
<accession>H1HKG4</accession>
<comment type="subcellular location">
    <subcellularLocation>
        <location evidence="1">Cell outer membrane</location>
    </subcellularLocation>
</comment>
<evidence type="ECO:0000256" key="2">
    <source>
        <dbReference type="ARBA" id="ARBA00006275"/>
    </source>
</evidence>
<dbReference type="SUPFAM" id="SSF48452">
    <property type="entry name" value="TPR-like"/>
    <property type="match status" value="1"/>
</dbReference>
<keyword evidence="4" id="KW-0472">Membrane</keyword>
<evidence type="ECO:0000256" key="3">
    <source>
        <dbReference type="ARBA" id="ARBA00022729"/>
    </source>
</evidence>